<accession>A0A1N6Z4A7</accession>
<evidence type="ECO:0000313" key="1">
    <source>
        <dbReference type="EMBL" id="SIR21627.1"/>
    </source>
</evidence>
<reference evidence="2" key="1">
    <citation type="submission" date="2017-01" db="EMBL/GenBank/DDBJ databases">
        <authorList>
            <person name="Varghese N."/>
            <person name="Submissions S."/>
        </authorList>
    </citation>
    <scope>NUCLEOTIDE SEQUENCE [LARGE SCALE GENOMIC DNA]</scope>
    <source>
        <strain evidence="2">CGMCC 1.7737</strain>
    </source>
</reference>
<gene>
    <name evidence="1" type="ORF">SAMN05421858_1862</name>
</gene>
<dbReference type="Proteomes" id="UP000186914">
    <property type="component" value="Unassembled WGS sequence"/>
</dbReference>
<dbReference type="EMBL" id="FTNO01000001">
    <property type="protein sequence ID" value="SIR21627.1"/>
    <property type="molecule type" value="Genomic_DNA"/>
</dbReference>
<organism evidence="1 2">
    <name type="scientific">Haladaptatus litoreus</name>
    <dbReference type="NCBI Taxonomy" id="553468"/>
    <lineage>
        <taxon>Archaea</taxon>
        <taxon>Methanobacteriati</taxon>
        <taxon>Methanobacteriota</taxon>
        <taxon>Stenosarchaea group</taxon>
        <taxon>Halobacteria</taxon>
        <taxon>Halobacteriales</taxon>
        <taxon>Haladaptataceae</taxon>
        <taxon>Haladaptatus</taxon>
    </lineage>
</organism>
<dbReference type="InterPro" id="IPR029068">
    <property type="entry name" value="Glyas_Bleomycin-R_OHBP_Dase"/>
</dbReference>
<proteinExistence type="predicted"/>
<keyword evidence="2" id="KW-1185">Reference proteome</keyword>
<evidence type="ECO:0000313" key="2">
    <source>
        <dbReference type="Proteomes" id="UP000186914"/>
    </source>
</evidence>
<dbReference type="Gene3D" id="3.10.180.10">
    <property type="entry name" value="2,3-Dihydroxybiphenyl 1,2-Dioxygenase, domain 1"/>
    <property type="match status" value="1"/>
</dbReference>
<dbReference type="RefSeq" id="WP_076429806.1">
    <property type="nucleotide sequence ID" value="NZ_FTNO01000001.1"/>
</dbReference>
<dbReference type="AlphaFoldDB" id="A0A1N6Z4A7"/>
<evidence type="ECO:0008006" key="3">
    <source>
        <dbReference type="Google" id="ProtNLM"/>
    </source>
</evidence>
<name>A0A1N6Z4A7_9EURY</name>
<protein>
    <recommendedName>
        <fullName evidence="3">VOC domain-containing protein</fullName>
    </recommendedName>
</protein>
<sequence>MSGIIFFASESRAETVEFYTNRLDADVWLEQTDCTILKYDNMLFGFCARDSVDTDGILTFVTDDRAGVDSLYEELEDCAHEEPSANPEYDIYHFFANDPEGRAVEVQTFDHEIESV</sequence>
<dbReference type="SUPFAM" id="SSF54593">
    <property type="entry name" value="Glyoxalase/Bleomycin resistance protein/Dihydroxybiphenyl dioxygenase"/>
    <property type="match status" value="1"/>
</dbReference>
<dbReference type="OrthoDB" id="210556at2157"/>